<dbReference type="EMBL" id="FO704550">
    <property type="protein sequence ID" value="CDG18222.1"/>
    <property type="molecule type" value="Genomic_DNA"/>
</dbReference>
<dbReference type="Proteomes" id="UP000032721">
    <property type="component" value="Chromosome"/>
</dbReference>
<dbReference type="AlphaFoldDB" id="A0A068QTC0"/>
<proteinExistence type="predicted"/>
<organism evidence="1 2">
    <name type="scientific">Xenorhabdus doucetiae</name>
    <dbReference type="NCBI Taxonomy" id="351671"/>
    <lineage>
        <taxon>Bacteria</taxon>
        <taxon>Pseudomonadati</taxon>
        <taxon>Pseudomonadota</taxon>
        <taxon>Gammaproteobacteria</taxon>
        <taxon>Enterobacterales</taxon>
        <taxon>Morganellaceae</taxon>
        <taxon>Xenorhabdus</taxon>
    </lineage>
</organism>
<name>A0A068QTC0_9GAMM</name>
<dbReference type="HOGENOM" id="CLU_2995712_0_0_6"/>
<reference evidence="1 2" key="1">
    <citation type="submission" date="2013-07" db="EMBL/GenBank/DDBJ databases">
        <authorList>
            <person name="Genoscope - CEA"/>
        </authorList>
    </citation>
    <scope>NUCLEOTIDE SEQUENCE [LARGE SCALE GENOMIC DNA]</scope>
    <source>
        <strain evidence="2">FRM16 / DSM 17909</strain>
    </source>
</reference>
<gene>
    <name evidence="1" type="ORF">XDD1_2523</name>
</gene>
<protein>
    <submittedName>
        <fullName evidence="1">Uncharacterized protein</fullName>
    </submittedName>
</protein>
<dbReference type="KEGG" id="xdo:XDD1_2523"/>
<evidence type="ECO:0000313" key="1">
    <source>
        <dbReference type="EMBL" id="CDG18222.1"/>
    </source>
</evidence>
<accession>A0A068QTC0</accession>
<sequence>MVVKDTSIINFIDFKIFSMLMLKMYKPIEPPRCLKIKQGNLSELSKIPQQNSFPVFC</sequence>
<evidence type="ECO:0000313" key="2">
    <source>
        <dbReference type="Proteomes" id="UP000032721"/>
    </source>
</evidence>
<dbReference type="STRING" id="351671.XDD1_2523"/>